<proteinExistence type="predicted"/>
<dbReference type="InterPro" id="IPR010496">
    <property type="entry name" value="AL/BT2_dom"/>
</dbReference>
<feature type="signal peptide" evidence="1">
    <location>
        <begin position="1"/>
        <end position="25"/>
    </location>
</feature>
<gene>
    <name evidence="3" type="ORF">Mal52_24950</name>
</gene>
<keyword evidence="4" id="KW-1185">Reference proteome</keyword>
<dbReference type="KEGG" id="sdyn:Mal52_24950"/>
<reference evidence="3 4" key="1">
    <citation type="submission" date="2019-02" db="EMBL/GenBank/DDBJ databases">
        <title>Deep-cultivation of Planctomycetes and their phenomic and genomic characterization uncovers novel biology.</title>
        <authorList>
            <person name="Wiegand S."/>
            <person name="Jogler M."/>
            <person name="Boedeker C."/>
            <person name="Pinto D."/>
            <person name="Vollmers J."/>
            <person name="Rivas-Marin E."/>
            <person name="Kohn T."/>
            <person name="Peeters S.H."/>
            <person name="Heuer A."/>
            <person name="Rast P."/>
            <person name="Oberbeckmann S."/>
            <person name="Bunk B."/>
            <person name="Jeske O."/>
            <person name="Meyerdierks A."/>
            <person name="Storesund J.E."/>
            <person name="Kallscheuer N."/>
            <person name="Luecker S."/>
            <person name="Lage O.M."/>
            <person name="Pohl T."/>
            <person name="Merkel B.J."/>
            <person name="Hornburger P."/>
            <person name="Mueller R.-W."/>
            <person name="Bruemmer F."/>
            <person name="Labrenz M."/>
            <person name="Spormann A.M."/>
            <person name="Op den Camp H."/>
            <person name="Overmann J."/>
            <person name="Amann R."/>
            <person name="Jetten M.S.M."/>
            <person name="Mascher T."/>
            <person name="Medema M.H."/>
            <person name="Devos D.P."/>
            <person name="Kaster A.-K."/>
            <person name="Ovreas L."/>
            <person name="Rohde M."/>
            <person name="Galperin M.Y."/>
            <person name="Jogler C."/>
        </authorList>
    </citation>
    <scope>NUCLEOTIDE SEQUENCE [LARGE SCALE GENOMIC DNA]</scope>
    <source>
        <strain evidence="3 4">Mal52</strain>
    </source>
</reference>
<dbReference type="AlphaFoldDB" id="A0A517ZNG9"/>
<protein>
    <recommendedName>
        <fullName evidence="2">3-keto-alpha-glucoside-1,2-lyase/3-keto-2-hydroxy-glucal hydratase domain-containing protein</fullName>
    </recommendedName>
</protein>
<dbReference type="GO" id="GO:0016787">
    <property type="term" value="F:hydrolase activity"/>
    <property type="evidence" value="ECO:0007669"/>
    <property type="project" value="InterPro"/>
</dbReference>
<feature type="domain" description="3-keto-alpha-glucoside-1,2-lyase/3-keto-2-hydroxy-glucal hydratase" evidence="2">
    <location>
        <begin position="33"/>
        <end position="205"/>
    </location>
</feature>
<name>A0A517ZNG9_9PLAN</name>
<dbReference type="Proteomes" id="UP000319383">
    <property type="component" value="Chromosome"/>
</dbReference>
<dbReference type="Pfam" id="PF06439">
    <property type="entry name" value="3keto-disac_hyd"/>
    <property type="match status" value="1"/>
</dbReference>
<dbReference type="RefSeq" id="WP_145376301.1">
    <property type="nucleotide sequence ID" value="NZ_CP036276.1"/>
</dbReference>
<evidence type="ECO:0000259" key="2">
    <source>
        <dbReference type="Pfam" id="PF06439"/>
    </source>
</evidence>
<accession>A0A517ZNG9</accession>
<evidence type="ECO:0000313" key="3">
    <source>
        <dbReference type="EMBL" id="QDU44017.1"/>
    </source>
</evidence>
<evidence type="ECO:0000313" key="4">
    <source>
        <dbReference type="Proteomes" id="UP000319383"/>
    </source>
</evidence>
<sequence length="215" mass="24033" precursor="true">MLKAVSLTAVAVMCLLLVVPMDSGAAEKADEQGWISLFNGKDFTGWRISEDGDWKVEDGVIVGGGNRSHVFSDKKFKDFEFKTECQLEPGSNSGVYFHSDYVETWPVVGLEVQLNNTHGDPRKTGSLWGVTHAFESAAKDNEWFELHVKVVGNHVQTFVNGKMIIDYIQPNGVTDDRRVREEGGSFALQAHDPKSVMKFRNIRVKPLDSKKSKDK</sequence>
<dbReference type="EMBL" id="CP036276">
    <property type="protein sequence ID" value="QDU44017.1"/>
    <property type="molecule type" value="Genomic_DNA"/>
</dbReference>
<feature type="chain" id="PRO_5021876425" description="3-keto-alpha-glucoside-1,2-lyase/3-keto-2-hydroxy-glucal hydratase domain-containing protein" evidence="1">
    <location>
        <begin position="26"/>
        <end position="215"/>
    </location>
</feature>
<dbReference type="Gene3D" id="2.60.120.560">
    <property type="entry name" value="Exo-inulinase, domain 1"/>
    <property type="match status" value="1"/>
</dbReference>
<evidence type="ECO:0000256" key="1">
    <source>
        <dbReference type="SAM" id="SignalP"/>
    </source>
</evidence>
<keyword evidence="1" id="KW-0732">Signal</keyword>
<organism evidence="3 4">
    <name type="scientific">Symmachiella dynata</name>
    <dbReference type="NCBI Taxonomy" id="2527995"/>
    <lineage>
        <taxon>Bacteria</taxon>
        <taxon>Pseudomonadati</taxon>
        <taxon>Planctomycetota</taxon>
        <taxon>Planctomycetia</taxon>
        <taxon>Planctomycetales</taxon>
        <taxon>Planctomycetaceae</taxon>
        <taxon>Symmachiella</taxon>
    </lineage>
</organism>